<gene>
    <name evidence="1" type="ORF">GC101_11440</name>
</gene>
<accession>A0ABX1YH57</accession>
<dbReference type="Proteomes" id="UP000596857">
    <property type="component" value="Unassembled WGS sequence"/>
</dbReference>
<keyword evidence="2" id="KW-1185">Reference proteome</keyword>
<comment type="caution">
    <text evidence="1">The sequence shown here is derived from an EMBL/GenBank/DDBJ whole genome shotgun (WGS) entry which is preliminary data.</text>
</comment>
<evidence type="ECO:0008006" key="3">
    <source>
        <dbReference type="Google" id="ProtNLM"/>
    </source>
</evidence>
<name>A0ABX1YH57_9BACL</name>
<proteinExistence type="predicted"/>
<protein>
    <recommendedName>
        <fullName evidence="3">Exosporium leader peptide</fullName>
    </recommendedName>
</protein>
<organism evidence="1 2">
    <name type="scientific">Paenibacillus phytohabitans</name>
    <dbReference type="NCBI Taxonomy" id="2654978"/>
    <lineage>
        <taxon>Bacteria</taxon>
        <taxon>Bacillati</taxon>
        <taxon>Bacillota</taxon>
        <taxon>Bacilli</taxon>
        <taxon>Bacillales</taxon>
        <taxon>Paenibacillaceae</taxon>
        <taxon>Paenibacillus</taxon>
    </lineage>
</organism>
<dbReference type="RefSeq" id="WP_171717349.1">
    <property type="nucleotide sequence ID" value="NZ_WHOB01000027.1"/>
</dbReference>
<reference evidence="1 2" key="1">
    <citation type="submission" date="2019-10" db="EMBL/GenBank/DDBJ databases">
        <title>Description of Paenibacillus terricola sp. nov.</title>
        <authorList>
            <person name="Carlier A."/>
            <person name="Qi S."/>
        </authorList>
    </citation>
    <scope>NUCLEOTIDE SEQUENCE [LARGE SCALE GENOMIC DNA]</scope>
    <source>
        <strain evidence="1 2">LMG 31459</strain>
    </source>
</reference>
<evidence type="ECO:0000313" key="2">
    <source>
        <dbReference type="Proteomes" id="UP000596857"/>
    </source>
</evidence>
<sequence length="135" mass="13942">MAYFLDLRSSSNAPSSGSISIELGPAPELFGLIGLGISSIEDTVITLSGTIGLIGDEGDPYTIQVVRGESFDPANIIYTAQGSVATTGSNELHSFHAQDLSAPAVPTLVYTAFISGISTTVRNGPEVFFGIASQS</sequence>
<evidence type="ECO:0000313" key="1">
    <source>
        <dbReference type="EMBL" id="NOU79491.1"/>
    </source>
</evidence>
<dbReference type="EMBL" id="WHOB01000027">
    <property type="protein sequence ID" value="NOU79491.1"/>
    <property type="molecule type" value="Genomic_DNA"/>
</dbReference>